<gene>
    <name evidence="2" type="ORF">RM844_05160</name>
</gene>
<evidence type="ECO:0000313" key="3">
    <source>
        <dbReference type="Proteomes" id="UP001183410"/>
    </source>
</evidence>
<dbReference type="Gene3D" id="1.25.40.10">
    <property type="entry name" value="Tetratricopeptide repeat domain"/>
    <property type="match status" value="1"/>
</dbReference>
<dbReference type="Pfam" id="PF13181">
    <property type="entry name" value="TPR_8"/>
    <property type="match status" value="1"/>
</dbReference>
<dbReference type="PRINTS" id="PR00364">
    <property type="entry name" value="DISEASERSIST"/>
</dbReference>
<proteinExistence type="predicted"/>
<dbReference type="InterPro" id="IPR019734">
    <property type="entry name" value="TPR_rpt"/>
</dbReference>
<sequence>MQFGHAGTVNFAAPTPPSPVPRLLPIRPPQFVNRAGQLEALDVELSRWEHGDRDLCLLTVSGDGGIGKSALLHEWGHRRQEHFPGGTLYVDLVGWRRAGGGVDLGTIAAGFARELGADPAAIGASPAERTAAYRSATAGRRLLLVIDHAEQAAEVRALLPRHGMVLVTSRRPLRQLRMDGARPLPLDPLDAAAGRALIRSWLDESEVGDAALTELVRLCEGRPVRLRAVGEQLLDETGASVHRVVAELATARSQHRPAAEAAWEAVYRALPGSRRQLLARLCGLPGTTFPGELALALGVADAPAGLAALRAAGLVQQTAPGHYAVPGEVAEHADRLVAEVPAADREAALRAAVGFAVAACERVDRAVLGERLRLAGRGATAAPAAPAVLPALDSPAAALDWLERELGTVLALLDAARAHGWHEAVWRGCQALWAFFHSRKPYTDWIASHLAGIEAAGWDERPDAELRMRNQLARAYLELGDHAAADAALEPAVALLPVVAQPQLRGVIHETRALVARDTGRFTEAVEQFTAARAANAGDDRGVALQGYQLADTLRRFGRPAEALAELDAAAALVPGAEHAALHARIGLVRGLALRDLGHQTASCAVLEEAATLAERLGLWSKAEAALAALVAQAEGRDRATAARLAERLAAVRRRTGAPREP</sequence>
<dbReference type="SUPFAM" id="SSF52540">
    <property type="entry name" value="P-loop containing nucleoside triphosphate hydrolases"/>
    <property type="match status" value="1"/>
</dbReference>
<dbReference type="InterPro" id="IPR027417">
    <property type="entry name" value="P-loop_NTPase"/>
</dbReference>
<dbReference type="InterPro" id="IPR011990">
    <property type="entry name" value="TPR-like_helical_dom_sf"/>
</dbReference>
<evidence type="ECO:0000256" key="1">
    <source>
        <dbReference type="SAM" id="MobiDB-lite"/>
    </source>
</evidence>
<evidence type="ECO:0008006" key="4">
    <source>
        <dbReference type="Google" id="ProtNLM"/>
    </source>
</evidence>
<reference evidence="3" key="1">
    <citation type="submission" date="2023-07" db="EMBL/GenBank/DDBJ databases">
        <title>30 novel species of actinomycetes from the DSMZ collection.</title>
        <authorList>
            <person name="Nouioui I."/>
        </authorList>
    </citation>
    <scope>NUCLEOTIDE SEQUENCE [LARGE SCALE GENOMIC DNA]</scope>
    <source>
        <strain evidence="3">DSM 44915</strain>
    </source>
</reference>
<dbReference type="RefSeq" id="WP_311665206.1">
    <property type="nucleotide sequence ID" value="NZ_JAVREO010000002.1"/>
</dbReference>
<protein>
    <recommendedName>
        <fullName evidence="4">Tetratricopeptide repeat protein</fullName>
    </recommendedName>
</protein>
<dbReference type="Gene3D" id="3.40.50.300">
    <property type="entry name" value="P-loop containing nucleotide triphosphate hydrolases"/>
    <property type="match status" value="1"/>
</dbReference>
<dbReference type="Proteomes" id="UP001183410">
    <property type="component" value="Unassembled WGS sequence"/>
</dbReference>
<accession>A0ABU2JL14</accession>
<dbReference type="PANTHER" id="PTHR47691:SF3">
    <property type="entry name" value="HTH-TYPE TRANSCRIPTIONAL REGULATOR RV0890C-RELATED"/>
    <property type="match status" value="1"/>
</dbReference>
<dbReference type="PANTHER" id="PTHR47691">
    <property type="entry name" value="REGULATOR-RELATED"/>
    <property type="match status" value="1"/>
</dbReference>
<dbReference type="EMBL" id="JAVREO010000002">
    <property type="protein sequence ID" value="MDT0265677.1"/>
    <property type="molecule type" value="Genomic_DNA"/>
</dbReference>
<comment type="caution">
    <text evidence="2">The sequence shown here is derived from an EMBL/GenBank/DDBJ whole genome shotgun (WGS) entry which is preliminary data.</text>
</comment>
<organism evidence="2 3">
    <name type="scientific">Streptomyces chisholmiae</name>
    <dbReference type="NCBI Taxonomy" id="3075540"/>
    <lineage>
        <taxon>Bacteria</taxon>
        <taxon>Bacillati</taxon>
        <taxon>Actinomycetota</taxon>
        <taxon>Actinomycetes</taxon>
        <taxon>Kitasatosporales</taxon>
        <taxon>Streptomycetaceae</taxon>
        <taxon>Streptomyces</taxon>
    </lineage>
</organism>
<evidence type="ECO:0000313" key="2">
    <source>
        <dbReference type="EMBL" id="MDT0265677.1"/>
    </source>
</evidence>
<name>A0ABU2JL14_9ACTN</name>
<keyword evidence="3" id="KW-1185">Reference proteome</keyword>
<feature type="region of interest" description="Disordered" evidence="1">
    <location>
        <begin position="1"/>
        <end position="20"/>
    </location>
</feature>
<dbReference type="SUPFAM" id="SSF48452">
    <property type="entry name" value="TPR-like"/>
    <property type="match status" value="1"/>
</dbReference>